<dbReference type="Gene3D" id="3.90.190.10">
    <property type="entry name" value="Protein tyrosine phosphatase superfamily"/>
    <property type="match status" value="1"/>
</dbReference>
<comment type="caution">
    <text evidence="2">The sequence shown here is derived from an EMBL/GenBank/DDBJ whole genome shotgun (WGS) entry which is preliminary data.</text>
</comment>
<dbReference type="InterPro" id="IPR000242">
    <property type="entry name" value="PTP_cat"/>
</dbReference>
<dbReference type="GO" id="GO:0004725">
    <property type="term" value="F:protein tyrosine phosphatase activity"/>
    <property type="evidence" value="ECO:0007669"/>
    <property type="project" value="InterPro"/>
</dbReference>
<reference evidence="2" key="1">
    <citation type="submission" date="2020-04" db="EMBL/GenBank/DDBJ databases">
        <authorList>
            <person name="Alioto T."/>
            <person name="Alioto T."/>
            <person name="Gomez Garrido J."/>
        </authorList>
    </citation>
    <scope>NUCLEOTIDE SEQUENCE</scope>
    <source>
        <strain evidence="2">A484AB</strain>
    </source>
</reference>
<evidence type="ECO:0000313" key="3">
    <source>
        <dbReference type="Proteomes" id="UP001152795"/>
    </source>
</evidence>
<name>A0A7D9K990_PARCT</name>
<evidence type="ECO:0000259" key="1">
    <source>
        <dbReference type="Pfam" id="PF00102"/>
    </source>
</evidence>
<dbReference type="InterPro" id="IPR029021">
    <property type="entry name" value="Prot-tyrosine_phosphatase-like"/>
</dbReference>
<proteinExistence type="predicted"/>
<sequence>MAADIGLRVYNESDKKSMVNVFDCVNKMRGDRNGIVSSKDLYKYIFKVLKNITDSASTSDSKL</sequence>
<dbReference type="EMBL" id="CACRXK020005151">
    <property type="protein sequence ID" value="CAB4005286.1"/>
    <property type="molecule type" value="Genomic_DNA"/>
</dbReference>
<dbReference type="Pfam" id="PF00102">
    <property type="entry name" value="Y_phosphatase"/>
    <property type="match status" value="1"/>
</dbReference>
<dbReference type="AlphaFoldDB" id="A0A7D9K990"/>
<accession>A0A7D9K990</accession>
<evidence type="ECO:0000313" key="2">
    <source>
        <dbReference type="EMBL" id="CAB4005286.1"/>
    </source>
</evidence>
<protein>
    <recommendedName>
        <fullName evidence="1">Tyrosine-protein phosphatase domain-containing protein</fullName>
    </recommendedName>
</protein>
<feature type="domain" description="Tyrosine-protein phosphatase" evidence="1">
    <location>
        <begin position="6"/>
        <end position="49"/>
    </location>
</feature>
<dbReference type="Proteomes" id="UP001152795">
    <property type="component" value="Unassembled WGS sequence"/>
</dbReference>
<gene>
    <name evidence="2" type="ORF">PACLA_8A083580</name>
</gene>
<dbReference type="SUPFAM" id="SSF52799">
    <property type="entry name" value="(Phosphotyrosine protein) phosphatases II"/>
    <property type="match status" value="1"/>
</dbReference>
<keyword evidence="3" id="KW-1185">Reference proteome</keyword>
<organism evidence="2 3">
    <name type="scientific">Paramuricea clavata</name>
    <name type="common">Red gorgonian</name>
    <name type="synonym">Violescent sea-whip</name>
    <dbReference type="NCBI Taxonomy" id="317549"/>
    <lineage>
        <taxon>Eukaryota</taxon>
        <taxon>Metazoa</taxon>
        <taxon>Cnidaria</taxon>
        <taxon>Anthozoa</taxon>
        <taxon>Octocorallia</taxon>
        <taxon>Malacalcyonacea</taxon>
        <taxon>Plexauridae</taxon>
        <taxon>Paramuricea</taxon>
    </lineage>
</organism>